<dbReference type="EC" id="2.7.1.12" evidence="3 10"/>
<dbReference type="RefSeq" id="WP_245965698.1">
    <property type="nucleotide sequence ID" value="NZ_QPJK01000003.1"/>
</dbReference>
<dbReference type="EMBL" id="QPJK01000003">
    <property type="protein sequence ID" value="RCW72872.1"/>
    <property type="molecule type" value="Genomic_DNA"/>
</dbReference>
<dbReference type="GO" id="GO:0019521">
    <property type="term" value="P:D-gluconate metabolic process"/>
    <property type="evidence" value="ECO:0007669"/>
    <property type="project" value="UniProtKB-KW"/>
</dbReference>
<dbReference type="Gene3D" id="3.40.50.300">
    <property type="entry name" value="P-loop containing nucleotide triphosphate hydrolases"/>
    <property type="match status" value="1"/>
</dbReference>
<dbReference type="SUPFAM" id="SSF52540">
    <property type="entry name" value="P-loop containing nucleoside triphosphate hydrolases"/>
    <property type="match status" value="1"/>
</dbReference>
<dbReference type="CDD" id="cd02021">
    <property type="entry name" value="GntK"/>
    <property type="match status" value="1"/>
</dbReference>
<dbReference type="Pfam" id="PF13671">
    <property type="entry name" value="AAA_33"/>
    <property type="match status" value="1"/>
</dbReference>
<comment type="caution">
    <text evidence="11">The sequence shown here is derived from an EMBL/GenBank/DDBJ whole genome shotgun (WGS) entry which is preliminary data.</text>
</comment>
<name>A0A368XY20_9BURK</name>
<comment type="similarity">
    <text evidence="2 10">Belongs to the gluconokinase GntK/GntV family.</text>
</comment>
<dbReference type="NCBIfam" id="TIGR01313">
    <property type="entry name" value="therm_gnt_kin"/>
    <property type="match status" value="1"/>
</dbReference>
<sequence>MGSKLVVMGVSGCGKSSLGAALAQALGSRLIEGDDYHPQANQDKMQQGVALTDADRWPWLDQLGAMVHSETARSVVLTCSALKRSYRDRLRMLAPGLQFVFIDINEAEARARVGARQGHFFPAQLVADQFAALQPPLGEPGVFRVDALLDIDAQRDAVLQQLAAAPIPTLKEPAP</sequence>
<dbReference type="FunFam" id="3.40.50.300:FF:000522">
    <property type="entry name" value="Gluconokinase"/>
    <property type="match status" value="1"/>
</dbReference>
<reference evidence="11 12" key="1">
    <citation type="submission" date="2018-07" db="EMBL/GenBank/DDBJ databases">
        <title>Genomic Encyclopedia of Type Strains, Phase IV (KMG-IV): sequencing the most valuable type-strain genomes for metagenomic binning, comparative biology and taxonomic classification.</title>
        <authorList>
            <person name="Goeker M."/>
        </authorList>
    </citation>
    <scope>NUCLEOTIDE SEQUENCE [LARGE SCALE GENOMIC DNA]</scope>
    <source>
        <strain evidence="11 12">DSM 21634</strain>
    </source>
</reference>
<dbReference type="AlphaFoldDB" id="A0A368XY20"/>
<comment type="catalytic activity">
    <reaction evidence="9 10">
        <text>D-gluconate + ATP = 6-phospho-D-gluconate + ADP + H(+)</text>
        <dbReference type="Rhea" id="RHEA:19433"/>
        <dbReference type="ChEBI" id="CHEBI:15378"/>
        <dbReference type="ChEBI" id="CHEBI:18391"/>
        <dbReference type="ChEBI" id="CHEBI:30616"/>
        <dbReference type="ChEBI" id="CHEBI:58759"/>
        <dbReference type="ChEBI" id="CHEBI:456216"/>
        <dbReference type="EC" id="2.7.1.12"/>
    </reaction>
</comment>
<dbReference type="PANTHER" id="PTHR43442">
    <property type="entry name" value="GLUCONOKINASE-RELATED"/>
    <property type="match status" value="1"/>
</dbReference>
<dbReference type="GO" id="GO:0005524">
    <property type="term" value="F:ATP binding"/>
    <property type="evidence" value="ECO:0007669"/>
    <property type="project" value="UniProtKB-KW"/>
</dbReference>
<keyword evidence="6 10" id="KW-0418">Kinase</keyword>
<keyword evidence="5 10" id="KW-0547">Nucleotide-binding</keyword>
<dbReference type="InterPro" id="IPR027417">
    <property type="entry name" value="P-loop_NTPase"/>
</dbReference>
<evidence type="ECO:0000256" key="1">
    <source>
        <dbReference type="ARBA" id="ARBA00004761"/>
    </source>
</evidence>
<evidence type="ECO:0000256" key="9">
    <source>
        <dbReference type="ARBA" id="ARBA00048090"/>
    </source>
</evidence>
<keyword evidence="8" id="KW-0311">Gluconate utilization</keyword>
<evidence type="ECO:0000256" key="4">
    <source>
        <dbReference type="ARBA" id="ARBA00022679"/>
    </source>
</evidence>
<dbReference type="GO" id="GO:0046316">
    <property type="term" value="F:gluconokinase activity"/>
    <property type="evidence" value="ECO:0007669"/>
    <property type="project" value="UniProtKB-EC"/>
</dbReference>
<evidence type="ECO:0000256" key="3">
    <source>
        <dbReference type="ARBA" id="ARBA00012054"/>
    </source>
</evidence>
<proteinExistence type="inferred from homology"/>
<evidence type="ECO:0000313" key="12">
    <source>
        <dbReference type="Proteomes" id="UP000252884"/>
    </source>
</evidence>
<evidence type="ECO:0000256" key="2">
    <source>
        <dbReference type="ARBA" id="ARBA00008420"/>
    </source>
</evidence>
<evidence type="ECO:0000256" key="10">
    <source>
        <dbReference type="RuleBase" id="RU363066"/>
    </source>
</evidence>
<dbReference type="GO" id="GO:0005737">
    <property type="term" value="C:cytoplasm"/>
    <property type="evidence" value="ECO:0007669"/>
    <property type="project" value="TreeGrafter"/>
</dbReference>
<organism evidence="11 12">
    <name type="scientific">Pseudorhodoferax soli</name>
    <dbReference type="NCBI Taxonomy" id="545864"/>
    <lineage>
        <taxon>Bacteria</taxon>
        <taxon>Pseudomonadati</taxon>
        <taxon>Pseudomonadota</taxon>
        <taxon>Betaproteobacteria</taxon>
        <taxon>Burkholderiales</taxon>
        <taxon>Comamonadaceae</taxon>
    </lineage>
</organism>
<keyword evidence="12" id="KW-1185">Reference proteome</keyword>
<evidence type="ECO:0000256" key="7">
    <source>
        <dbReference type="ARBA" id="ARBA00022840"/>
    </source>
</evidence>
<keyword evidence="4 10" id="KW-0808">Transferase</keyword>
<keyword evidence="7 10" id="KW-0067">ATP-binding</keyword>
<evidence type="ECO:0000256" key="5">
    <source>
        <dbReference type="ARBA" id="ARBA00022741"/>
    </source>
</evidence>
<dbReference type="PANTHER" id="PTHR43442:SF3">
    <property type="entry name" value="GLUCONOKINASE-RELATED"/>
    <property type="match status" value="1"/>
</dbReference>
<evidence type="ECO:0000313" key="11">
    <source>
        <dbReference type="EMBL" id="RCW72872.1"/>
    </source>
</evidence>
<gene>
    <name evidence="11" type="ORF">DES41_103480</name>
</gene>
<comment type="pathway">
    <text evidence="1">Carbohydrate acid metabolism.</text>
</comment>
<evidence type="ECO:0000256" key="6">
    <source>
        <dbReference type="ARBA" id="ARBA00022777"/>
    </source>
</evidence>
<dbReference type="Proteomes" id="UP000252884">
    <property type="component" value="Unassembled WGS sequence"/>
</dbReference>
<dbReference type="InterPro" id="IPR006001">
    <property type="entry name" value="Therm_gnt_kin"/>
</dbReference>
<accession>A0A368XY20</accession>
<protein>
    <recommendedName>
        <fullName evidence="3 10">Gluconokinase</fullName>
        <ecNumber evidence="3 10">2.7.1.12</ecNumber>
    </recommendedName>
</protein>
<evidence type="ECO:0000256" key="8">
    <source>
        <dbReference type="ARBA" id="ARBA00023064"/>
    </source>
</evidence>